<reference evidence="3 4" key="1">
    <citation type="journal article" date="2017" name="Chemistry">
        <title>Isolation, Biosynthesis and Chemical Modifications of Rubterolones A-F: Rare Tropolone Alkaloids from Actinomadura sp. 5-2.</title>
        <authorList>
            <person name="Guo H."/>
            <person name="Benndorf R."/>
            <person name="Leichnitz D."/>
            <person name="Klassen J.L."/>
            <person name="Vollmers J."/>
            <person name="Gorls H."/>
            <person name="Steinacker M."/>
            <person name="Weigel C."/>
            <person name="Dahse H.M."/>
            <person name="Kaster A.K."/>
            <person name="de Beer Z.W."/>
            <person name="Poulsen M."/>
            <person name="Beemelmanns C."/>
        </authorList>
    </citation>
    <scope>NUCLEOTIDE SEQUENCE [LARGE SCALE GENOMIC DNA]</scope>
    <source>
        <strain evidence="3 4">5-2</strain>
    </source>
</reference>
<feature type="region of interest" description="Disordered" evidence="2">
    <location>
        <begin position="1"/>
        <end position="68"/>
    </location>
</feature>
<evidence type="ECO:0000256" key="2">
    <source>
        <dbReference type="SAM" id="MobiDB-lite"/>
    </source>
</evidence>
<keyword evidence="4" id="KW-1185">Reference proteome</keyword>
<feature type="compositionally biased region" description="Low complexity" evidence="2">
    <location>
        <begin position="32"/>
        <end position="51"/>
    </location>
</feature>
<dbReference type="Proteomes" id="UP000242367">
    <property type="component" value="Unassembled WGS sequence"/>
</dbReference>
<name>A0A2P4UDV9_9ACTN</name>
<dbReference type="PANTHER" id="PTHR34297">
    <property type="entry name" value="HYPOTHETICAL CYTOSOLIC PROTEIN-RELATED"/>
    <property type="match status" value="1"/>
</dbReference>
<dbReference type="EMBL" id="MTBP01000003">
    <property type="protein sequence ID" value="POM23208.1"/>
    <property type="molecule type" value="Genomic_DNA"/>
</dbReference>
<accession>A0A2P4UDV9</accession>
<dbReference type="RefSeq" id="WP_103564868.1">
    <property type="nucleotide sequence ID" value="NZ_MTBP01000003.1"/>
</dbReference>
<protein>
    <recommendedName>
        <fullName evidence="5">Asp23/Gls24 family envelope stress response protein</fullName>
    </recommendedName>
</protein>
<organism evidence="3 4">
    <name type="scientific">Actinomadura rubteroloni</name>
    <dbReference type="NCBI Taxonomy" id="1926885"/>
    <lineage>
        <taxon>Bacteria</taxon>
        <taxon>Bacillati</taxon>
        <taxon>Actinomycetota</taxon>
        <taxon>Actinomycetes</taxon>
        <taxon>Streptosporangiales</taxon>
        <taxon>Thermomonosporaceae</taxon>
        <taxon>Actinomadura</taxon>
    </lineage>
</organism>
<comment type="similarity">
    <text evidence="1">Belongs to the asp23 family.</text>
</comment>
<evidence type="ECO:0000313" key="4">
    <source>
        <dbReference type="Proteomes" id="UP000242367"/>
    </source>
</evidence>
<dbReference type="AlphaFoldDB" id="A0A2P4UDV9"/>
<feature type="compositionally biased region" description="Pro residues" evidence="2">
    <location>
        <begin position="13"/>
        <end position="29"/>
    </location>
</feature>
<sequence length="183" mass="18173">MTDFDKGPGDGPGGPPVFPGLPPIPPPGSPDGGFATPFTAAPPGALAARPAPAGPGGDGGDQGRVPGRTTIDDEVIEKIALLAALEVRGVAAVGVGTGPGGEAGLGATDRRPAVRVRLHDDRVSLDLALTVEYGSVIMAVAAEVRANVARVVGLMLDMRVDAVNLAVEDVQLPGRGGQAPGRA</sequence>
<comment type="caution">
    <text evidence="3">The sequence shown here is derived from an EMBL/GenBank/DDBJ whole genome shotgun (WGS) entry which is preliminary data.</text>
</comment>
<evidence type="ECO:0000256" key="1">
    <source>
        <dbReference type="ARBA" id="ARBA00005721"/>
    </source>
</evidence>
<dbReference type="InterPro" id="IPR005531">
    <property type="entry name" value="Asp23"/>
</dbReference>
<evidence type="ECO:0000313" key="3">
    <source>
        <dbReference type="EMBL" id="POM23208.1"/>
    </source>
</evidence>
<evidence type="ECO:0008006" key="5">
    <source>
        <dbReference type="Google" id="ProtNLM"/>
    </source>
</evidence>
<gene>
    <name evidence="3" type="ORF">BTM25_43600</name>
</gene>
<proteinExistence type="inferred from homology"/>
<dbReference type="Pfam" id="PF03780">
    <property type="entry name" value="Asp23"/>
    <property type="match status" value="1"/>
</dbReference>
<dbReference type="PANTHER" id="PTHR34297:SF3">
    <property type="entry name" value="ALKALINE SHOCK PROTEIN 23"/>
    <property type="match status" value="1"/>
</dbReference>